<dbReference type="EMBL" id="JAWMWH010000001">
    <property type="protein sequence ID" value="MEJ6400090.1"/>
    <property type="molecule type" value="Genomic_DNA"/>
</dbReference>
<keyword evidence="2" id="KW-0645">Protease</keyword>
<evidence type="ECO:0000313" key="7">
    <source>
        <dbReference type="EMBL" id="MEJ6400090.1"/>
    </source>
</evidence>
<dbReference type="InterPro" id="IPR051202">
    <property type="entry name" value="Peptidase_C40"/>
</dbReference>
<evidence type="ECO:0000256" key="4">
    <source>
        <dbReference type="ARBA" id="ARBA00022807"/>
    </source>
</evidence>
<keyword evidence="4" id="KW-0788">Thiol protease</keyword>
<gene>
    <name evidence="7" type="ORF">R4146_02705</name>
</gene>
<dbReference type="InterPro" id="IPR038765">
    <property type="entry name" value="Papain-like_cys_pep_sf"/>
</dbReference>
<feature type="chain" id="PRO_5047142302" evidence="5">
    <location>
        <begin position="27"/>
        <end position="156"/>
    </location>
</feature>
<name>A0ABU8SKJ5_9LACO</name>
<feature type="domain" description="NlpC/P60" evidence="6">
    <location>
        <begin position="36"/>
        <end position="156"/>
    </location>
</feature>
<dbReference type="Proteomes" id="UP001370590">
    <property type="component" value="Unassembled WGS sequence"/>
</dbReference>
<reference evidence="7 8" key="1">
    <citation type="submission" date="2023-10" db="EMBL/GenBank/DDBJ databases">
        <title>Nicoliella lavandulae sp. nov. isolated from Lavandula angustifolia flowers.</title>
        <authorList>
            <person name="Alcantara C."/>
            <person name="Zuniga M."/>
            <person name="Landete J.M."/>
            <person name="Monedero V."/>
        </authorList>
    </citation>
    <scope>NUCLEOTIDE SEQUENCE [LARGE SCALE GENOMIC DNA]</scope>
    <source>
        <strain evidence="7 8">Es01</strain>
    </source>
</reference>
<keyword evidence="8" id="KW-1185">Reference proteome</keyword>
<sequence>MNSHLKKAIVSIATAFTLFTTGSAIVANQSAHAATSDEAASLIDEANDHMGVRYVYGATGPSSFDCSGFTKYVYKQALGVNLQRTAQAQYNSNKKVSVNSLKKGDLVFFGSSARSISHVGMYIGDGKMIDAQNRGVIKESIYSSWWNLVGAARVGD</sequence>
<accession>A0ABU8SKJ5</accession>
<protein>
    <submittedName>
        <fullName evidence="7">NlpC/P60 family protein</fullName>
    </submittedName>
</protein>
<dbReference type="Gene3D" id="3.90.1720.10">
    <property type="entry name" value="endopeptidase domain like (from Nostoc punctiforme)"/>
    <property type="match status" value="1"/>
</dbReference>
<dbReference type="InterPro" id="IPR000064">
    <property type="entry name" value="NLP_P60_dom"/>
</dbReference>
<comment type="similarity">
    <text evidence="1">Belongs to the peptidase C40 family.</text>
</comment>
<organism evidence="7 8">
    <name type="scientific">Nicoliella lavandulae</name>
    <dbReference type="NCBI Taxonomy" id="3082954"/>
    <lineage>
        <taxon>Bacteria</taxon>
        <taxon>Bacillati</taxon>
        <taxon>Bacillota</taxon>
        <taxon>Bacilli</taxon>
        <taxon>Lactobacillales</taxon>
        <taxon>Lactobacillaceae</taxon>
        <taxon>Nicoliella</taxon>
    </lineage>
</organism>
<comment type="caution">
    <text evidence="7">The sequence shown here is derived from an EMBL/GenBank/DDBJ whole genome shotgun (WGS) entry which is preliminary data.</text>
</comment>
<dbReference type="RefSeq" id="WP_339959911.1">
    <property type="nucleotide sequence ID" value="NZ_JAWMWH010000001.1"/>
</dbReference>
<evidence type="ECO:0000313" key="8">
    <source>
        <dbReference type="Proteomes" id="UP001370590"/>
    </source>
</evidence>
<evidence type="ECO:0000256" key="1">
    <source>
        <dbReference type="ARBA" id="ARBA00007074"/>
    </source>
</evidence>
<proteinExistence type="inferred from homology"/>
<dbReference type="SUPFAM" id="SSF54001">
    <property type="entry name" value="Cysteine proteinases"/>
    <property type="match status" value="1"/>
</dbReference>
<dbReference type="Pfam" id="PF00877">
    <property type="entry name" value="NLPC_P60"/>
    <property type="match status" value="1"/>
</dbReference>
<keyword evidence="5" id="KW-0732">Signal</keyword>
<evidence type="ECO:0000256" key="2">
    <source>
        <dbReference type="ARBA" id="ARBA00022670"/>
    </source>
</evidence>
<keyword evidence="3" id="KW-0378">Hydrolase</keyword>
<dbReference type="PROSITE" id="PS51935">
    <property type="entry name" value="NLPC_P60"/>
    <property type="match status" value="1"/>
</dbReference>
<evidence type="ECO:0000256" key="3">
    <source>
        <dbReference type="ARBA" id="ARBA00022801"/>
    </source>
</evidence>
<dbReference type="PANTHER" id="PTHR47053:SF1">
    <property type="entry name" value="MUREIN DD-ENDOPEPTIDASE MEPH-RELATED"/>
    <property type="match status" value="1"/>
</dbReference>
<evidence type="ECO:0000259" key="6">
    <source>
        <dbReference type="PROSITE" id="PS51935"/>
    </source>
</evidence>
<feature type="signal peptide" evidence="5">
    <location>
        <begin position="1"/>
        <end position="26"/>
    </location>
</feature>
<evidence type="ECO:0000256" key="5">
    <source>
        <dbReference type="SAM" id="SignalP"/>
    </source>
</evidence>
<dbReference type="PANTHER" id="PTHR47053">
    <property type="entry name" value="MUREIN DD-ENDOPEPTIDASE MEPH-RELATED"/>
    <property type="match status" value="1"/>
</dbReference>